<dbReference type="Proteomes" id="UP000222310">
    <property type="component" value="Unassembled WGS sequence"/>
</dbReference>
<comment type="caution">
    <text evidence="1">The sequence shown here is derived from an EMBL/GenBank/DDBJ whole genome shotgun (WGS) entry which is preliminary data.</text>
</comment>
<dbReference type="AlphaFoldDB" id="A0A9Q5Z6B7"/>
<accession>A0A9Q5Z6B7</accession>
<reference evidence="1 2" key="1">
    <citation type="submission" date="2015-02" db="EMBL/GenBank/DDBJ databases">
        <title>Nostoc linckia genome annotation.</title>
        <authorList>
            <person name="Zhou Z."/>
        </authorList>
    </citation>
    <scope>NUCLEOTIDE SEQUENCE [LARGE SCALE GENOMIC DNA]</scope>
    <source>
        <strain evidence="2">z8</strain>
    </source>
</reference>
<evidence type="ECO:0000313" key="2">
    <source>
        <dbReference type="Proteomes" id="UP000222310"/>
    </source>
</evidence>
<dbReference type="RefSeq" id="WP_099068990.1">
    <property type="nucleotide sequence ID" value="NZ_LAHD01000138.1"/>
</dbReference>
<sequence>MAAGFVVVTLDDEGDPAEYWDGTAFQADVDLADFITTKTEARYVAGSNQAVRTDVDVVYKAATQDISLV</sequence>
<evidence type="ECO:0000313" key="1">
    <source>
        <dbReference type="EMBL" id="PHJ95767.1"/>
    </source>
</evidence>
<name>A0A9Q5Z6B7_NOSLI</name>
<gene>
    <name evidence="1" type="ORF">VF08_31300</name>
</gene>
<dbReference type="EMBL" id="LAHD01000138">
    <property type="protein sequence ID" value="PHJ95767.1"/>
    <property type="molecule type" value="Genomic_DNA"/>
</dbReference>
<proteinExistence type="predicted"/>
<dbReference type="GeneID" id="57098190"/>
<protein>
    <submittedName>
        <fullName evidence="1">Uncharacterized protein</fullName>
    </submittedName>
</protein>
<organism evidence="1 2">
    <name type="scientific">Nostoc linckia z8</name>
    <dbReference type="NCBI Taxonomy" id="1628746"/>
    <lineage>
        <taxon>Bacteria</taxon>
        <taxon>Bacillati</taxon>
        <taxon>Cyanobacteriota</taxon>
        <taxon>Cyanophyceae</taxon>
        <taxon>Nostocales</taxon>
        <taxon>Nostocaceae</taxon>
        <taxon>Nostoc</taxon>
    </lineage>
</organism>